<keyword evidence="2" id="KW-1185">Reference proteome</keyword>
<proteinExistence type="predicted"/>
<dbReference type="EMBL" id="BOOY01000041">
    <property type="protein sequence ID" value="GIJ06393.1"/>
    <property type="molecule type" value="Genomic_DNA"/>
</dbReference>
<organism evidence="1 2">
    <name type="scientific">Spirilliplanes yamanashiensis</name>
    <dbReference type="NCBI Taxonomy" id="42233"/>
    <lineage>
        <taxon>Bacteria</taxon>
        <taxon>Bacillati</taxon>
        <taxon>Actinomycetota</taxon>
        <taxon>Actinomycetes</taxon>
        <taxon>Micromonosporales</taxon>
        <taxon>Micromonosporaceae</taxon>
        <taxon>Spirilliplanes</taxon>
    </lineage>
</organism>
<name>A0A8J3YD52_9ACTN</name>
<evidence type="ECO:0008006" key="3">
    <source>
        <dbReference type="Google" id="ProtNLM"/>
    </source>
</evidence>
<reference evidence="1" key="1">
    <citation type="submission" date="2021-01" db="EMBL/GenBank/DDBJ databases">
        <title>Whole genome shotgun sequence of Spirilliplanes yamanashiensis NBRC 15828.</title>
        <authorList>
            <person name="Komaki H."/>
            <person name="Tamura T."/>
        </authorList>
    </citation>
    <scope>NUCLEOTIDE SEQUENCE</scope>
    <source>
        <strain evidence="1">NBRC 15828</strain>
    </source>
</reference>
<accession>A0A8J3YD52</accession>
<comment type="caution">
    <text evidence="1">The sequence shown here is derived from an EMBL/GenBank/DDBJ whole genome shotgun (WGS) entry which is preliminary data.</text>
</comment>
<evidence type="ECO:0000313" key="1">
    <source>
        <dbReference type="EMBL" id="GIJ06393.1"/>
    </source>
</evidence>
<sequence>MRVSMLYFAGCPNWRAAGERLRAALDRVGRTDTRIELVPVETEAAAAAVGFAGSPTFVVDGEDLFGPPATVGGLTCRVYGTSAGLAGVPEVTDLVAALRERAGR</sequence>
<protein>
    <recommendedName>
        <fullName evidence="3">Thioredoxin family protein</fullName>
    </recommendedName>
</protein>
<dbReference type="AlphaFoldDB" id="A0A8J3YD52"/>
<gene>
    <name evidence="1" type="ORF">Sya03_57450</name>
</gene>
<dbReference type="Proteomes" id="UP000652013">
    <property type="component" value="Unassembled WGS sequence"/>
</dbReference>
<dbReference type="RefSeq" id="WP_203941574.1">
    <property type="nucleotide sequence ID" value="NZ_BAAAGJ010000013.1"/>
</dbReference>
<evidence type="ECO:0000313" key="2">
    <source>
        <dbReference type="Proteomes" id="UP000652013"/>
    </source>
</evidence>